<organism evidence="7 8">
    <name type="scientific">Raphanus sativus</name>
    <name type="common">Radish</name>
    <name type="synonym">Raphanus raphanistrum var. sativus</name>
    <dbReference type="NCBI Taxonomy" id="3726"/>
    <lineage>
        <taxon>Eukaryota</taxon>
        <taxon>Viridiplantae</taxon>
        <taxon>Streptophyta</taxon>
        <taxon>Embryophyta</taxon>
        <taxon>Tracheophyta</taxon>
        <taxon>Spermatophyta</taxon>
        <taxon>Magnoliopsida</taxon>
        <taxon>eudicotyledons</taxon>
        <taxon>Gunneridae</taxon>
        <taxon>Pentapetalae</taxon>
        <taxon>rosids</taxon>
        <taxon>malvids</taxon>
        <taxon>Brassicales</taxon>
        <taxon>Brassicaceae</taxon>
        <taxon>Brassiceae</taxon>
        <taxon>Raphanus</taxon>
    </lineage>
</organism>
<comment type="catalytic activity">
    <reaction evidence="1">
        <text>Hydrolysis of (1-&gt;3)-beta-D-glucosidic linkages in (1-&gt;3)-beta-D-glucans.</text>
        <dbReference type="EC" id="3.2.1.39"/>
    </reaction>
</comment>
<evidence type="ECO:0000256" key="3">
    <source>
        <dbReference type="ARBA" id="ARBA00012780"/>
    </source>
</evidence>
<dbReference type="Proteomes" id="UP000504610">
    <property type="component" value="Chromosome 2"/>
</dbReference>
<protein>
    <recommendedName>
        <fullName evidence="3">glucan endo-1,3-beta-D-glucosidase</fullName>
        <ecNumber evidence="3">3.2.1.39</ecNumber>
    </recommendedName>
</protein>
<feature type="non-terminal residue" evidence="8">
    <location>
        <position position="1"/>
    </location>
</feature>
<evidence type="ECO:0000256" key="6">
    <source>
        <dbReference type="RuleBase" id="RU004335"/>
    </source>
</evidence>
<dbReference type="InterPro" id="IPR000490">
    <property type="entry name" value="Glyco_hydro_17"/>
</dbReference>
<keyword evidence="7" id="KW-1185">Reference proteome</keyword>
<accession>A0A6J0MC32</accession>
<evidence type="ECO:0000256" key="1">
    <source>
        <dbReference type="ARBA" id="ARBA00000382"/>
    </source>
</evidence>
<dbReference type="InterPro" id="IPR017853">
    <property type="entry name" value="GH"/>
</dbReference>
<dbReference type="EC" id="3.2.1.39" evidence="3"/>
<dbReference type="GeneID" id="108841364"/>
<dbReference type="AlphaFoldDB" id="A0A6J0MC32"/>
<dbReference type="OrthoDB" id="941679at2759"/>
<dbReference type="GO" id="GO:0042973">
    <property type="term" value="F:glucan endo-1,3-beta-D-glucosidase activity"/>
    <property type="evidence" value="ECO:0007669"/>
    <property type="project" value="UniProtKB-EC"/>
</dbReference>
<keyword evidence="4" id="KW-0378">Hydrolase</keyword>
<dbReference type="PANTHER" id="PTHR32227">
    <property type="entry name" value="GLUCAN ENDO-1,3-BETA-GLUCOSIDASE BG1-RELATED-RELATED"/>
    <property type="match status" value="1"/>
</dbReference>
<dbReference type="KEGG" id="rsz:108841364"/>
<sequence length="362" mass="39012">IPVWSSAYFASCLYFNSVQFKNRFGLSPVNRNLILFPLFLLGVTGDITGVCYGRNGNNLPSPADTIALYKSNHIDAIRMYEPFADMLEALRGSGLSVAFGPRNEQIQSLAQDPAAATNFVATWILPYKNDVAIRWITIGNEVFPGEIAPFVAAAIRNVNAALTSSGVAGISVTTVVAMSALQNTYPPSAASFLPDLTEIMTEISSILAETNSPLMANIYPYFAYASDPKDISLDYAVFKSNAPVVIDGGFEYSNMFVAMVDGFNAALEKINAGGVVVTVAESGWPTEGNPPYTSVDNAKAYNSGLLTCGGGARMRTPRRPGTAVDVFLFEMFRENQKQGPVEQSFGMFSPDMTPVYPLFCPA</sequence>
<dbReference type="Gene3D" id="3.20.20.80">
    <property type="entry name" value="Glycosidases"/>
    <property type="match status" value="1"/>
</dbReference>
<reference evidence="7" key="1">
    <citation type="journal article" date="2019" name="Database">
        <title>The radish genome database (RadishGD): an integrated information resource for radish genomics.</title>
        <authorList>
            <person name="Yu H.J."/>
            <person name="Baek S."/>
            <person name="Lee Y.J."/>
            <person name="Cho A."/>
            <person name="Mun J.H."/>
        </authorList>
    </citation>
    <scope>NUCLEOTIDE SEQUENCE [LARGE SCALE GENOMIC DNA]</scope>
    <source>
        <strain evidence="7">cv. WK10039</strain>
    </source>
</reference>
<dbReference type="RefSeq" id="XP_018469629.2">
    <property type="nucleotide sequence ID" value="XM_018614127.2"/>
</dbReference>
<dbReference type="FunFam" id="3.20.20.80:FF:000010">
    <property type="entry name" value="glucan endo-1,3-beta-glucosidase, basic"/>
    <property type="match status" value="1"/>
</dbReference>
<name>A0A6J0MC32_RAPSA</name>
<comment type="similarity">
    <text evidence="2 6">Belongs to the glycosyl hydrolase 17 family.</text>
</comment>
<evidence type="ECO:0000313" key="7">
    <source>
        <dbReference type="Proteomes" id="UP000504610"/>
    </source>
</evidence>
<gene>
    <name evidence="8" type="primary">LOC108841364</name>
</gene>
<keyword evidence="5" id="KW-0326">Glycosidase</keyword>
<dbReference type="SUPFAM" id="SSF51445">
    <property type="entry name" value="(Trans)glycosidases"/>
    <property type="match status" value="1"/>
</dbReference>
<dbReference type="Pfam" id="PF00332">
    <property type="entry name" value="Glyco_hydro_17"/>
    <property type="match status" value="1"/>
</dbReference>
<proteinExistence type="inferred from homology"/>
<reference evidence="8" key="2">
    <citation type="submission" date="2025-08" db="UniProtKB">
        <authorList>
            <consortium name="RefSeq"/>
        </authorList>
    </citation>
    <scope>IDENTIFICATION</scope>
    <source>
        <tissue evidence="8">Leaf</tissue>
    </source>
</reference>
<evidence type="ECO:0000256" key="4">
    <source>
        <dbReference type="ARBA" id="ARBA00022801"/>
    </source>
</evidence>
<dbReference type="GO" id="GO:0005975">
    <property type="term" value="P:carbohydrate metabolic process"/>
    <property type="evidence" value="ECO:0007669"/>
    <property type="project" value="InterPro"/>
</dbReference>
<evidence type="ECO:0000256" key="5">
    <source>
        <dbReference type="ARBA" id="ARBA00023295"/>
    </source>
</evidence>
<evidence type="ECO:0000256" key="2">
    <source>
        <dbReference type="ARBA" id="ARBA00008773"/>
    </source>
</evidence>
<dbReference type="InterPro" id="IPR044965">
    <property type="entry name" value="Glyco_hydro_17_plant"/>
</dbReference>
<evidence type="ECO:0000313" key="8">
    <source>
        <dbReference type="RefSeq" id="XP_018469629.2"/>
    </source>
</evidence>